<proteinExistence type="predicted"/>
<reference evidence="1" key="1">
    <citation type="submission" date="2018-11" db="EMBL/GenBank/DDBJ databases">
        <authorList>
            <consortium name="Pathogen Informatics"/>
        </authorList>
    </citation>
    <scope>NUCLEOTIDE SEQUENCE</scope>
</reference>
<dbReference type="Proteomes" id="UP000784294">
    <property type="component" value="Unassembled WGS sequence"/>
</dbReference>
<sequence length="123" mass="13989">MNVIWWNRLRISSSNTFTRNGSKPNNNETRDCSKPNFSSHRIGLNRVAERCTEDPFSQIYNQGNPFMAAGGTNLRIPSNRLFTNEIKVIRISTMGHISQPGWSRLPFQPRLCLINTLNAGLEP</sequence>
<dbReference type="EMBL" id="CAAALY010264093">
    <property type="protein sequence ID" value="VEL40221.1"/>
    <property type="molecule type" value="Genomic_DNA"/>
</dbReference>
<keyword evidence="2" id="KW-1185">Reference proteome</keyword>
<organism evidence="1 2">
    <name type="scientific">Protopolystoma xenopodis</name>
    <dbReference type="NCBI Taxonomy" id="117903"/>
    <lineage>
        <taxon>Eukaryota</taxon>
        <taxon>Metazoa</taxon>
        <taxon>Spiralia</taxon>
        <taxon>Lophotrochozoa</taxon>
        <taxon>Platyhelminthes</taxon>
        <taxon>Monogenea</taxon>
        <taxon>Polyopisthocotylea</taxon>
        <taxon>Polystomatidea</taxon>
        <taxon>Polystomatidae</taxon>
        <taxon>Protopolystoma</taxon>
    </lineage>
</organism>
<accession>A0A3S5BU91</accession>
<dbReference type="AlphaFoldDB" id="A0A3S5BU91"/>
<gene>
    <name evidence="1" type="ORF">PXEA_LOCUS33661</name>
</gene>
<comment type="caution">
    <text evidence="1">The sequence shown here is derived from an EMBL/GenBank/DDBJ whole genome shotgun (WGS) entry which is preliminary data.</text>
</comment>
<evidence type="ECO:0000313" key="2">
    <source>
        <dbReference type="Proteomes" id="UP000784294"/>
    </source>
</evidence>
<name>A0A3S5BU91_9PLAT</name>
<protein>
    <submittedName>
        <fullName evidence="1">Uncharacterized protein</fullName>
    </submittedName>
</protein>
<evidence type="ECO:0000313" key="1">
    <source>
        <dbReference type="EMBL" id="VEL40221.1"/>
    </source>
</evidence>